<proteinExistence type="inferred from homology"/>
<comment type="similarity">
    <text evidence="1 5">Belongs to the FliD family.</text>
</comment>
<dbReference type="GO" id="GO:0009421">
    <property type="term" value="C:bacterial-type flagellum filament cap"/>
    <property type="evidence" value="ECO:0007669"/>
    <property type="project" value="InterPro"/>
</dbReference>
<comment type="caution">
    <text evidence="8">The sequence shown here is derived from an EMBL/GenBank/DDBJ whole genome shotgun (WGS) entry which is preliminary data.</text>
</comment>
<dbReference type="PANTHER" id="PTHR30288:SF0">
    <property type="entry name" value="FLAGELLAR HOOK-ASSOCIATED PROTEIN 2"/>
    <property type="match status" value="1"/>
</dbReference>
<dbReference type="PANTHER" id="PTHR30288">
    <property type="entry name" value="FLAGELLAR CAP/ASSEMBLY PROTEIN FLID"/>
    <property type="match status" value="1"/>
</dbReference>
<reference evidence="8 9" key="1">
    <citation type="submission" date="2019-03" db="EMBL/GenBank/DDBJ databases">
        <title>Draft genome of Massilia hortus sp. nov., a novel bacterial species of the Oxalobacteraceae family.</title>
        <authorList>
            <person name="Peta V."/>
            <person name="Raths R."/>
            <person name="Bucking H."/>
        </authorList>
    </citation>
    <scope>NUCLEOTIDE SEQUENCE [LARGE SCALE GENOMIC DNA]</scope>
    <source>
        <strain evidence="8 9">ONC3</strain>
    </source>
</reference>
<dbReference type="InterPro" id="IPR003481">
    <property type="entry name" value="FliD_N"/>
</dbReference>
<dbReference type="AlphaFoldDB" id="A0A4Y9SVY0"/>
<keyword evidence="5" id="KW-0964">Secreted</keyword>
<evidence type="ECO:0000259" key="6">
    <source>
        <dbReference type="Pfam" id="PF02465"/>
    </source>
</evidence>
<feature type="domain" description="Flagellar hook-associated protein 2 C-terminal" evidence="7">
    <location>
        <begin position="453"/>
        <end position="605"/>
    </location>
</feature>
<keyword evidence="8" id="KW-0966">Cell projection</keyword>
<comment type="function">
    <text evidence="5">Required for morphogenesis and for the elongation of the flagellar filament by facilitating polymerization of the flagellin monomers at the tip of growing filament. Forms a capping structure, which prevents flagellin subunits (transported through the central channel of the flagellum) from leaking out without polymerization at the distal end.</text>
</comment>
<dbReference type="OrthoDB" id="9810816at2"/>
<name>A0A4Y9SVY0_9BURK</name>
<dbReference type="Pfam" id="PF07195">
    <property type="entry name" value="FliD_C"/>
    <property type="match status" value="2"/>
</dbReference>
<dbReference type="Pfam" id="PF07196">
    <property type="entry name" value="Flagellin_IN"/>
    <property type="match status" value="2"/>
</dbReference>
<dbReference type="Pfam" id="PF02465">
    <property type="entry name" value="FliD_N"/>
    <property type="match status" value="1"/>
</dbReference>
<dbReference type="InterPro" id="IPR010809">
    <property type="entry name" value="FliD_C"/>
</dbReference>
<keyword evidence="8" id="KW-0282">Flagellum</keyword>
<keyword evidence="3" id="KW-0175">Coiled coil</keyword>
<dbReference type="InterPro" id="IPR040026">
    <property type="entry name" value="FliD"/>
</dbReference>
<dbReference type="EMBL" id="SPUM01000123">
    <property type="protein sequence ID" value="TFW29509.1"/>
    <property type="molecule type" value="Genomic_DNA"/>
</dbReference>
<protein>
    <recommendedName>
        <fullName evidence="5">Flagellar hook-associated protein 2</fullName>
        <shortName evidence="5">HAP2</shortName>
    </recommendedName>
    <alternativeName>
        <fullName evidence="5">Flagellar cap protein</fullName>
    </alternativeName>
</protein>
<sequence length="887" mass="87521">MGISSAGIGSGLDIEGLISKLMNAEAAPLAKYDKQAAVLQNKLAALGKLGGAVGVFQGTLSTLSNSSTFRALTSKSADETILTGSAGSSAAPGKYNVNISQLAQAQTLHTAGRASMTSLIGNATPTVLTFQFGTVGGGLFGIEGSALSTAVATNGIANGSLTINGTAIATDGSTTGARALAEAINAKSATTGVTASAGATATNATLFAGFGAVDTSGGGSYGLAIGGVMIATQQPGIAPGEAGSLDAAAIDNALTKPATVNSLADAGVTFTGSAVDGTLQFHSASGANITIFEVVGGNVAGGIGAPAANNGSTATATAGITLASTNASPITVGGSAPALAGLTAGSGGSYLGSNFTQDGARASGTVVLDPANQSLAGIRDAINKANIGVQASIVSDGSDNPYHLVITSNNTGASAALKISVSGVDGNPPDAALASLLGYDPGGAQNLSQTAAAQSAKLNVNGIAVTSSTNSVSDAIQGVTLNLATEGSTTLTVNRDTKSVSDAVNAFIKAYNDLNKTIASLTGYNADAKAGGPLQGDATVRAIQSSLRQQLGVAVEGLGGKLTTLSQIGIAFEKDGNLSLDSSKLNKAINDNFADIGGLFAAMGSASDGMVTFAGSSAKTKPGEYALKVTALATQGHLTSAEPLTGSKVIGAGTTWSVTLNQTDPATASKTQSIAIPAGTYDSKQLAAMLRAAINGNSTFAGAGDLVETDVDAEGRLTISSSRYGSNSNISISPLTGTGPDVLFGDATPDPGSDVAGTIGGVAATGSGQTLSGAKGSVVDGMKLTITGGTTGERGTITFSQGYAYQLNNLAASFIGTKGLITGKSDGINVSIKAVQDQRDRFNTRLADIEKRYRAQFTALDTMLASMQSTQNYLTQQLSALAKNSNF</sequence>
<organism evidence="8 9">
    <name type="scientific">Massilia horti</name>
    <dbReference type="NCBI Taxonomy" id="2562153"/>
    <lineage>
        <taxon>Bacteria</taxon>
        <taxon>Pseudomonadati</taxon>
        <taxon>Pseudomonadota</taxon>
        <taxon>Betaproteobacteria</taxon>
        <taxon>Burkholderiales</taxon>
        <taxon>Oxalobacteraceae</taxon>
        <taxon>Telluria group</taxon>
        <taxon>Massilia</taxon>
    </lineage>
</organism>
<evidence type="ECO:0000256" key="1">
    <source>
        <dbReference type="ARBA" id="ARBA00009764"/>
    </source>
</evidence>
<dbReference type="Proteomes" id="UP000297258">
    <property type="component" value="Unassembled WGS sequence"/>
</dbReference>
<dbReference type="RefSeq" id="WP_135191097.1">
    <property type="nucleotide sequence ID" value="NZ_SPUM01000123.1"/>
</dbReference>
<keyword evidence="4 5" id="KW-0975">Bacterial flagellum</keyword>
<comment type="subcellular location">
    <subcellularLocation>
        <location evidence="5">Secreted</location>
    </subcellularLocation>
    <subcellularLocation>
        <location evidence="5">Bacterial flagellum</location>
    </subcellularLocation>
</comment>
<evidence type="ECO:0000259" key="7">
    <source>
        <dbReference type="Pfam" id="PF07195"/>
    </source>
</evidence>
<dbReference type="GO" id="GO:0007155">
    <property type="term" value="P:cell adhesion"/>
    <property type="evidence" value="ECO:0007669"/>
    <property type="project" value="InterPro"/>
</dbReference>
<gene>
    <name evidence="8" type="ORF">E4O92_18355</name>
</gene>
<feature type="domain" description="Flagellar hook-associated protein 2 N-terminal" evidence="6">
    <location>
        <begin position="10"/>
        <end position="106"/>
    </location>
</feature>
<keyword evidence="9" id="KW-1185">Reference proteome</keyword>
<dbReference type="GO" id="GO:0005576">
    <property type="term" value="C:extracellular region"/>
    <property type="evidence" value="ECO:0007669"/>
    <property type="project" value="UniProtKB-SubCell"/>
</dbReference>
<dbReference type="GO" id="GO:0009424">
    <property type="term" value="C:bacterial-type flagellum hook"/>
    <property type="evidence" value="ECO:0007669"/>
    <property type="project" value="UniProtKB-UniRule"/>
</dbReference>
<keyword evidence="8" id="KW-0969">Cilium</keyword>
<evidence type="ECO:0000256" key="5">
    <source>
        <dbReference type="RuleBase" id="RU362066"/>
    </source>
</evidence>
<dbReference type="Gene3D" id="3.30.70.2120">
    <property type="match status" value="1"/>
</dbReference>
<accession>A0A4Y9SVY0</accession>
<comment type="subunit">
    <text evidence="2 5">Homopentamer.</text>
</comment>
<dbReference type="InterPro" id="IPR010810">
    <property type="entry name" value="Flagellin_hook_IN_motif"/>
</dbReference>
<evidence type="ECO:0000256" key="2">
    <source>
        <dbReference type="ARBA" id="ARBA00011255"/>
    </source>
</evidence>
<evidence type="ECO:0000313" key="8">
    <source>
        <dbReference type="EMBL" id="TFW29509.1"/>
    </source>
</evidence>
<dbReference type="GO" id="GO:0071973">
    <property type="term" value="P:bacterial-type flagellum-dependent cell motility"/>
    <property type="evidence" value="ECO:0007669"/>
    <property type="project" value="TreeGrafter"/>
</dbReference>
<evidence type="ECO:0000256" key="4">
    <source>
        <dbReference type="ARBA" id="ARBA00023143"/>
    </source>
</evidence>
<evidence type="ECO:0000313" key="9">
    <source>
        <dbReference type="Proteomes" id="UP000297258"/>
    </source>
</evidence>
<evidence type="ECO:0000256" key="3">
    <source>
        <dbReference type="ARBA" id="ARBA00023054"/>
    </source>
</evidence>
<feature type="domain" description="Flagellar hook-associated protein 2 C-terminal" evidence="7">
    <location>
        <begin position="795"/>
        <end position="869"/>
    </location>
</feature>